<feature type="transmembrane region" description="Helical" evidence="16">
    <location>
        <begin position="84"/>
        <end position="104"/>
    </location>
</feature>
<feature type="transmembrane region" description="Helical" evidence="16">
    <location>
        <begin position="146"/>
        <end position="162"/>
    </location>
</feature>
<keyword evidence="17" id="KW-0132">Cell division</keyword>
<evidence type="ECO:0000313" key="17">
    <source>
        <dbReference type="EMBL" id="GLS21268.1"/>
    </source>
</evidence>
<evidence type="ECO:0000256" key="13">
    <source>
        <dbReference type="ARBA" id="ARBA00041418"/>
    </source>
</evidence>
<evidence type="ECO:0000256" key="15">
    <source>
        <dbReference type="ARBA" id="ARBA00049902"/>
    </source>
</evidence>
<evidence type="ECO:0000256" key="5">
    <source>
        <dbReference type="ARBA" id="ARBA00022960"/>
    </source>
</evidence>
<organism evidence="17 18">
    <name type="scientific">Labrys miyagiensis</name>
    <dbReference type="NCBI Taxonomy" id="346912"/>
    <lineage>
        <taxon>Bacteria</taxon>
        <taxon>Pseudomonadati</taxon>
        <taxon>Pseudomonadota</taxon>
        <taxon>Alphaproteobacteria</taxon>
        <taxon>Hyphomicrobiales</taxon>
        <taxon>Xanthobacteraceae</taxon>
        <taxon>Labrys</taxon>
    </lineage>
</organism>
<keyword evidence="3" id="KW-0808">Transferase</keyword>
<dbReference type="PANTHER" id="PTHR30474">
    <property type="entry name" value="CELL CYCLE PROTEIN"/>
    <property type="match status" value="1"/>
</dbReference>
<evidence type="ECO:0000256" key="10">
    <source>
        <dbReference type="ARBA" id="ARBA00033270"/>
    </source>
</evidence>
<evidence type="ECO:0000256" key="1">
    <source>
        <dbReference type="ARBA" id="ARBA00004141"/>
    </source>
</evidence>
<keyword evidence="8 16" id="KW-0472">Membrane</keyword>
<keyword evidence="5" id="KW-0133">Cell shape</keyword>
<keyword evidence="2" id="KW-0328">Glycosyltransferase</keyword>
<proteinExistence type="inferred from homology"/>
<evidence type="ECO:0000256" key="3">
    <source>
        <dbReference type="ARBA" id="ARBA00022679"/>
    </source>
</evidence>
<protein>
    <recommendedName>
        <fullName evidence="12">Probable peptidoglycan glycosyltransferase FtsW</fullName>
        <ecNumber evidence="14">2.4.99.28</ecNumber>
    </recommendedName>
    <alternativeName>
        <fullName evidence="13">Cell division protein FtsW</fullName>
    </alternativeName>
    <alternativeName>
        <fullName evidence="10">Cell wall polymerase</fullName>
    </alternativeName>
    <alternativeName>
        <fullName evidence="9">Peptidoglycan polymerase</fullName>
    </alternativeName>
</protein>
<dbReference type="GO" id="GO:0051301">
    <property type="term" value="P:cell division"/>
    <property type="evidence" value="ECO:0007669"/>
    <property type="project" value="UniProtKB-KW"/>
</dbReference>
<evidence type="ECO:0000256" key="14">
    <source>
        <dbReference type="ARBA" id="ARBA00044770"/>
    </source>
</evidence>
<keyword evidence="17" id="KW-0131">Cell cycle</keyword>
<feature type="transmembrane region" description="Helical" evidence="16">
    <location>
        <begin position="304"/>
        <end position="325"/>
    </location>
</feature>
<evidence type="ECO:0000256" key="7">
    <source>
        <dbReference type="ARBA" id="ARBA00022989"/>
    </source>
</evidence>
<feature type="transmembrane region" description="Helical" evidence="16">
    <location>
        <begin position="60"/>
        <end position="78"/>
    </location>
</feature>
<sequence>MASRTERSAFNSWWWTVDRLMLMTILALMLIGIVLLLAASPAVAERIGINDMFHFVNRQAILIPPALMVMVGVSFLSPQALRRLALAVFIVSIMLVVATLLFGAEVKGSKRWIAGIQPSEFLKPAFVVLAAWLFSENVKRPDVPGNILAILLLTCSAGLLIMQPDFGQTMLISIVWGALFFMAGLHWFWMVGLGGIGTVGIVAAYHFIPHVTSRIDRFLKPEGTDTFQVDVARDAFLSGGWFGKGPGEGTYKLILPDCHTDFIMAVTGEEFGLLFVMVLVAMFALIVLRGFWHAFRLEDPFCRFATAGLTLLFGLQSSINLMVNLHMMPAKGMTLPFISYGGSSLISVAYGMGMVLALTRRRPRTDMLESAFTFRDRHRGPSEAGVGLAS</sequence>
<keyword evidence="4 16" id="KW-0812">Transmembrane</keyword>
<reference evidence="18" key="1">
    <citation type="journal article" date="2019" name="Int. J. Syst. Evol. Microbiol.">
        <title>The Global Catalogue of Microorganisms (GCM) 10K type strain sequencing project: providing services to taxonomists for standard genome sequencing and annotation.</title>
        <authorList>
            <consortium name="The Broad Institute Genomics Platform"/>
            <consortium name="The Broad Institute Genome Sequencing Center for Infectious Disease"/>
            <person name="Wu L."/>
            <person name="Ma J."/>
        </authorList>
    </citation>
    <scope>NUCLEOTIDE SEQUENCE [LARGE SCALE GENOMIC DNA]</scope>
    <source>
        <strain evidence="18">NBRC 101365</strain>
    </source>
</reference>
<evidence type="ECO:0000313" key="18">
    <source>
        <dbReference type="Proteomes" id="UP001156882"/>
    </source>
</evidence>
<feature type="transmembrane region" description="Helical" evidence="16">
    <location>
        <begin position="116"/>
        <end position="134"/>
    </location>
</feature>
<dbReference type="RefSeq" id="WP_284314320.1">
    <property type="nucleotide sequence ID" value="NZ_BSPC01000048.1"/>
</dbReference>
<comment type="similarity">
    <text evidence="11">Belongs to the SEDS family. FtsW subfamily.</text>
</comment>
<feature type="transmembrane region" description="Helical" evidence="16">
    <location>
        <begin position="337"/>
        <end position="358"/>
    </location>
</feature>
<dbReference type="PANTHER" id="PTHR30474:SF2">
    <property type="entry name" value="PEPTIDOGLYCAN GLYCOSYLTRANSFERASE FTSW-RELATED"/>
    <property type="match status" value="1"/>
</dbReference>
<evidence type="ECO:0000256" key="16">
    <source>
        <dbReference type="SAM" id="Phobius"/>
    </source>
</evidence>
<comment type="caution">
    <text evidence="17">The sequence shown here is derived from an EMBL/GenBank/DDBJ whole genome shotgun (WGS) entry which is preliminary data.</text>
</comment>
<evidence type="ECO:0000256" key="4">
    <source>
        <dbReference type="ARBA" id="ARBA00022692"/>
    </source>
</evidence>
<evidence type="ECO:0000256" key="8">
    <source>
        <dbReference type="ARBA" id="ARBA00023136"/>
    </source>
</evidence>
<evidence type="ECO:0000256" key="12">
    <source>
        <dbReference type="ARBA" id="ARBA00041185"/>
    </source>
</evidence>
<dbReference type="Proteomes" id="UP001156882">
    <property type="component" value="Unassembled WGS sequence"/>
</dbReference>
<keyword evidence="18" id="KW-1185">Reference proteome</keyword>
<evidence type="ECO:0000256" key="6">
    <source>
        <dbReference type="ARBA" id="ARBA00022984"/>
    </source>
</evidence>
<dbReference type="InterPro" id="IPR001182">
    <property type="entry name" value="FtsW/RodA"/>
</dbReference>
<dbReference type="EC" id="2.4.99.28" evidence="14"/>
<evidence type="ECO:0000256" key="9">
    <source>
        <dbReference type="ARBA" id="ARBA00032370"/>
    </source>
</evidence>
<feature type="transmembrane region" description="Helical" evidence="16">
    <location>
        <begin position="271"/>
        <end position="292"/>
    </location>
</feature>
<keyword evidence="7 16" id="KW-1133">Transmembrane helix</keyword>
<dbReference type="EMBL" id="BSPC01000048">
    <property type="protein sequence ID" value="GLS21268.1"/>
    <property type="molecule type" value="Genomic_DNA"/>
</dbReference>
<evidence type="ECO:0000256" key="11">
    <source>
        <dbReference type="ARBA" id="ARBA00038053"/>
    </source>
</evidence>
<gene>
    <name evidence="17" type="primary">ftsW</name>
    <name evidence="17" type="ORF">GCM10007874_42850</name>
</gene>
<feature type="transmembrane region" description="Helical" evidence="16">
    <location>
        <begin position="169"/>
        <end position="189"/>
    </location>
</feature>
<keyword evidence="6" id="KW-0573">Peptidoglycan synthesis</keyword>
<evidence type="ECO:0000256" key="2">
    <source>
        <dbReference type="ARBA" id="ARBA00022676"/>
    </source>
</evidence>
<comment type="catalytic activity">
    <reaction evidence="15">
        <text>[GlcNAc-(1-&gt;4)-Mur2Ac(oyl-L-Ala-gamma-D-Glu-L-Lys-D-Ala-D-Ala)](n)-di-trans,octa-cis-undecaprenyl diphosphate + beta-D-GlcNAc-(1-&gt;4)-Mur2Ac(oyl-L-Ala-gamma-D-Glu-L-Lys-D-Ala-D-Ala)-di-trans,octa-cis-undecaprenyl diphosphate = [GlcNAc-(1-&gt;4)-Mur2Ac(oyl-L-Ala-gamma-D-Glu-L-Lys-D-Ala-D-Ala)](n+1)-di-trans,octa-cis-undecaprenyl diphosphate + di-trans,octa-cis-undecaprenyl diphosphate + H(+)</text>
        <dbReference type="Rhea" id="RHEA:23708"/>
        <dbReference type="Rhea" id="RHEA-COMP:9602"/>
        <dbReference type="Rhea" id="RHEA-COMP:9603"/>
        <dbReference type="ChEBI" id="CHEBI:15378"/>
        <dbReference type="ChEBI" id="CHEBI:58405"/>
        <dbReference type="ChEBI" id="CHEBI:60033"/>
        <dbReference type="ChEBI" id="CHEBI:78435"/>
        <dbReference type="EC" id="2.4.99.28"/>
    </reaction>
</comment>
<dbReference type="Pfam" id="PF01098">
    <property type="entry name" value="FTSW_RODA_SPOVE"/>
    <property type="match status" value="1"/>
</dbReference>
<feature type="transmembrane region" description="Helical" evidence="16">
    <location>
        <begin position="20"/>
        <end position="39"/>
    </location>
</feature>
<accession>A0ABQ6CLT6</accession>
<name>A0ABQ6CLT6_9HYPH</name>
<comment type="subcellular location">
    <subcellularLocation>
        <location evidence="1">Membrane</location>
        <topology evidence="1">Multi-pass membrane protein</topology>
    </subcellularLocation>
</comment>